<proteinExistence type="predicted"/>
<dbReference type="InterPro" id="IPR012675">
    <property type="entry name" value="Beta-grasp_dom_sf"/>
</dbReference>
<dbReference type="AlphaFoldDB" id="A0A6L4WP49"/>
<dbReference type="Gene3D" id="3.40.50.11810">
    <property type="match status" value="1"/>
</dbReference>
<accession>A0A6L4WP49</accession>
<protein>
    <recommendedName>
        <fullName evidence="1">DUF5644 domain-containing protein</fullName>
    </recommendedName>
</protein>
<reference evidence="2 3" key="1">
    <citation type="submission" date="2019-10" db="EMBL/GenBank/DDBJ databases">
        <title>Poseidonibacter ostreae sp. nov., isolated from the gut of the Ostrea denselamellosa.</title>
        <authorList>
            <person name="Choi A."/>
        </authorList>
    </citation>
    <scope>NUCLEOTIDE SEQUENCE [LARGE SCALE GENOMIC DNA]</scope>
    <source>
        <strain evidence="2 3">SJOD-M-33</strain>
    </source>
</reference>
<dbReference type="Gene3D" id="1.10.1060.20">
    <property type="match status" value="1"/>
</dbReference>
<dbReference type="Pfam" id="PF18712">
    <property type="entry name" value="DUF5644"/>
    <property type="match status" value="1"/>
</dbReference>
<evidence type="ECO:0000313" key="3">
    <source>
        <dbReference type="Proteomes" id="UP000472839"/>
    </source>
</evidence>
<comment type="caution">
    <text evidence="2">The sequence shown here is derived from an EMBL/GenBank/DDBJ whole genome shotgun (WGS) entry which is preliminary data.</text>
</comment>
<name>A0A6L4WP49_9BACT</name>
<gene>
    <name evidence="2" type="ORF">GBG19_13855</name>
</gene>
<organism evidence="2 3">
    <name type="scientific">Poseidonibacter ostreae</name>
    <dbReference type="NCBI Taxonomy" id="2654171"/>
    <lineage>
        <taxon>Bacteria</taxon>
        <taxon>Pseudomonadati</taxon>
        <taxon>Campylobacterota</taxon>
        <taxon>Epsilonproteobacteria</taxon>
        <taxon>Campylobacterales</taxon>
        <taxon>Arcobacteraceae</taxon>
        <taxon>Poseidonibacter</taxon>
    </lineage>
</organism>
<dbReference type="RefSeq" id="WP_152240995.1">
    <property type="nucleotide sequence ID" value="NZ_WFKI01000038.1"/>
</dbReference>
<dbReference type="InterPro" id="IPR041543">
    <property type="entry name" value="DUF5644"/>
</dbReference>
<evidence type="ECO:0000259" key="1">
    <source>
        <dbReference type="Pfam" id="PF18712"/>
    </source>
</evidence>
<dbReference type="EMBL" id="WFKK01000055">
    <property type="protein sequence ID" value="KAB7885560.1"/>
    <property type="molecule type" value="Genomic_DNA"/>
</dbReference>
<feature type="domain" description="DUF5644" evidence="1">
    <location>
        <begin position="110"/>
        <end position="201"/>
    </location>
</feature>
<dbReference type="Proteomes" id="UP000472839">
    <property type="component" value="Unassembled WGS sequence"/>
</dbReference>
<dbReference type="Gene3D" id="3.10.20.30">
    <property type="match status" value="1"/>
</dbReference>
<evidence type="ECO:0000313" key="2">
    <source>
        <dbReference type="EMBL" id="KAB7885560.1"/>
    </source>
</evidence>
<sequence>MKLEISLFKFDKNSDYLPFYTKHFLKITNEITLLDILNTINNENPFGYENDENFNLVVNSIYLKASTKIEDLVKNFGKDLTIEPISVRRACNDLIINENDFNDKLNILDDFISQEDKRNYQDLKQYYYASNTLNHKSEYIGDSVLLLAADLIQANKENEEAILNILKEQEIGASYHTSLEKRIFNFDSSIEEKIISIQKKLGLLNKEEERNFRIKNTLIIDFGNLQDETEIKHDFKDFNIAYYPANKSEQTNSLLEKLDAKILKLDSLKLDLARNTFNKNQEITYCVATTILLDAFDNNADFLLVDNDDDFYLFDYNRKALEKCSGREVILPVIHVNELQKLANGEHKLANETLVKHQINPEII</sequence>